<gene>
    <name evidence="1" type="ORF">BDV98DRAFT_585061</name>
</gene>
<accession>A0A5C3QCL4</accession>
<organism evidence="1 2">
    <name type="scientific">Pterulicium gracile</name>
    <dbReference type="NCBI Taxonomy" id="1884261"/>
    <lineage>
        <taxon>Eukaryota</taxon>
        <taxon>Fungi</taxon>
        <taxon>Dikarya</taxon>
        <taxon>Basidiomycota</taxon>
        <taxon>Agaricomycotina</taxon>
        <taxon>Agaricomycetes</taxon>
        <taxon>Agaricomycetidae</taxon>
        <taxon>Agaricales</taxon>
        <taxon>Pleurotineae</taxon>
        <taxon>Pterulaceae</taxon>
        <taxon>Pterulicium</taxon>
    </lineage>
</organism>
<name>A0A5C3QCL4_9AGAR</name>
<dbReference type="AlphaFoldDB" id="A0A5C3QCL4"/>
<dbReference type="Proteomes" id="UP000305067">
    <property type="component" value="Unassembled WGS sequence"/>
</dbReference>
<evidence type="ECO:0000313" key="1">
    <source>
        <dbReference type="EMBL" id="TFK98180.1"/>
    </source>
</evidence>
<reference evidence="1 2" key="1">
    <citation type="journal article" date="2019" name="Nat. Ecol. Evol.">
        <title>Megaphylogeny resolves global patterns of mushroom evolution.</title>
        <authorList>
            <person name="Varga T."/>
            <person name="Krizsan K."/>
            <person name="Foldi C."/>
            <person name="Dima B."/>
            <person name="Sanchez-Garcia M."/>
            <person name="Sanchez-Ramirez S."/>
            <person name="Szollosi G.J."/>
            <person name="Szarkandi J.G."/>
            <person name="Papp V."/>
            <person name="Albert L."/>
            <person name="Andreopoulos W."/>
            <person name="Angelini C."/>
            <person name="Antonin V."/>
            <person name="Barry K.W."/>
            <person name="Bougher N.L."/>
            <person name="Buchanan P."/>
            <person name="Buyck B."/>
            <person name="Bense V."/>
            <person name="Catcheside P."/>
            <person name="Chovatia M."/>
            <person name="Cooper J."/>
            <person name="Damon W."/>
            <person name="Desjardin D."/>
            <person name="Finy P."/>
            <person name="Geml J."/>
            <person name="Haridas S."/>
            <person name="Hughes K."/>
            <person name="Justo A."/>
            <person name="Karasinski D."/>
            <person name="Kautmanova I."/>
            <person name="Kiss B."/>
            <person name="Kocsube S."/>
            <person name="Kotiranta H."/>
            <person name="LaButti K.M."/>
            <person name="Lechner B.E."/>
            <person name="Liimatainen K."/>
            <person name="Lipzen A."/>
            <person name="Lukacs Z."/>
            <person name="Mihaltcheva S."/>
            <person name="Morgado L.N."/>
            <person name="Niskanen T."/>
            <person name="Noordeloos M.E."/>
            <person name="Ohm R.A."/>
            <person name="Ortiz-Santana B."/>
            <person name="Ovrebo C."/>
            <person name="Racz N."/>
            <person name="Riley R."/>
            <person name="Savchenko A."/>
            <person name="Shiryaev A."/>
            <person name="Soop K."/>
            <person name="Spirin V."/>
            <person name="Szebenyi C."/>
            <person name="Tomsovsky M."/>
            <person name="Tulloss R.E."/>
            <person name="Uehling J."/>
            <person name="Grigoriev I.V."/>
            <person name="Vagvolgyi C."/>
            <person name="Papp T."/>
            <person name="Martin F.M."/>
            <person name="Miettinen O."/>
            <person name="Hibbett D.S."/>
            <person name="Nagy L.G."/>
        </authorList>
    </citation>
    <scope>NUCLEOTIDE SEQUENCE [LARGE SCALE GENOMIC DNA]</scope>
    <source>
        <strain evidence="1 2">CBS 309.79</strain>
    </source>
</reference>
<proteinExistence type="predicted"/>
<sequence>MGGPVGGECIGYLLGKQLEHAGGWPLTINVDTFNPGLIEVALQTLWEHRERWEHIVFISPFYAAVCLFNLPGVSTASFSMRSLDFMLDEDELDMISVDDPDIIQWPMEAYQRNVALFRNTPNLKSAYIGTAPRFEEDEPWPQWKSFECLYIQHAFVQDAAAILPHLFDTTKVFRAGASSHHAPHREHWRVPAQNAPEDQIVAQDPGSGAHDRCAARWLRRFERSFMQDAMDVDEKIKCEILENDEFVRASIAYVDVPVEAWYEDSLVVDRTGKALEILCWEGEIIMRHVYTSGETVIMLAFHTQLSKRRGFDSLLV</sequence>
<keyword evidence="2" id="KW-1185">Reference proteome</keyword>
<protein>
    <submittedName>
        <fullName evidence="1">Uncharacterized protein</fullName>
    </submittedName>
</protein>
<dbReference type="EMBL" id="ML178841">
    <property type="protein sequence ID" value="TFK98180.1"/>
    <property type="molecule type" value="Genomic_DNA"/>
</dbReference>
<evidence type="ECO:0000313" key="2">
    <source>
        <dbReference type="Proteomes" id="UP000305067"/>
    </source>
</evidence>